<dbReference type="PANTHER" id="PTHR46082">
    <property type="entry name" value="ATP/GTP-BINDING PROTEIN-RELATED"/>
    <property type="match status" value="1"/>
</dbReference>
<dbReference type="InterPro" id="IPR011990">
    <property type="entry name" value="TPR-like_helical_dom_sf"/>
</dbReference>
<dbReference type="PANTHER" id="PTHR46082:SF11">
    <property type="entry name" value="AAA+ ATPASE DOMAIN-CONTAINING PROTEIN-RELATED"/>
    <property type="match status" value="1"/>
</dbReference>
<comment type="caution">
    <text evidence="3">The sequence shown here is derived from an EMBL/GenBank/DDBJ whole genome shotgun (WGS) entry which is preliminary data.</text>
</comment>
<keyword evidence="1" id="KW-1133">Transmembrane helix</keyword>
<dbReference type="RefSeq" id="WP_377171852.1">
    <property type="nucleotide sequence ID" value="NZ_JBHSMQ010000014.1"/>
</dbReference>
<dbReference type="CDD" id="cd14014">
    <property type="entry name" value="STKc_PknB_like"/>
    <property type="match status" value="1"/>
</dbReference>
<dbReference type="Gene3D" id="3.30.200.20">
    <property type="entry name" value="Phosphorylase Kinase, domain 1"/>
    <property type="match status" value="1"/>
</dbReference>
<evidence type="ECO:0000313" key="4">
    <source>
        <dbReference type="Proteomes" id="UP001596052"/>
    </source>
</evidence>
<name>A0ABW0KXP0_9BACT</name>
<dbReference type="PROSITE" id="PS50011">
    <property type="entry name" value="PROTEIN_KINASE_DOM"/>
    <property type="match status" value="1"/>
</dbReference>
<dbReference type="InterPro" id="IPR019734">
    <property type="entry name" value="TPR_rpt"/>
</dbReference>
<keyword evidence="1" id="KW-0812">Transmembrane</keyword>
<proteinExistence type="predicted"/>
<sequence>MSHDPARVEQLFNEALERANHIERHVFLTAACGKDTALWNEVWDRLRNHSGDGGRQRRTRGIRVPKAPASGHLGEKPGDMIGPYRLLQVIDDSTSSTLWMAERNQRVAEFVAIKIVAAAANDFLIRYEAQKHALALLDHPDIARPHACGMTPAGRPYLVTELLHGTPITKFCDDQKLSLLARVRLFIQACDAIHHAHLKGVVHADLQPSNILVRWGDQGQPVVKVTDFGIARAMNYALVAPTGQLRAPVAYFSPEYVSVKSIDARTDIYALGMLLYELITGRLPIPAPKAAAEHLNEVKKVVCETLPEKPSALMRSLPKAQLTGLALNRKESTAAYPELLEEHFDWIVMRALEKRPESRYVTVDAMENDFLPYLKEAAAKEEKQELQGTAFGTFISEHRAWFALAAVMVLLLTCAMAVMGWLMVKEKQEELRVSTKRKTESYSMTARFLQEMFALLTPEAVKGKDTTLVKRMLDAGVEHLDSLAANPESGARVQETIGLTYLALSQPQDAQRQLQGALEKRKIALGGAHRDTLRSMRQLATAMKAEGRFVDAETLLRKTLTAQQKTLGPDHPDTFVTISVLAAVCDEQEKHVEAETLFLNLYQAQKRVLGADHLDTLATLGELANSYTQQNRHADAVKRRGEQLEGMRRALGASDPRTLVTMNIAAQASEKAGLPSEAEKLYFGALEIMNKSLGVEHPDTLVQADQVAQMLGRRGRHAEALRLHHECLDARRRVLGPKDPQTLLSMRHLANEYETQGRHAEAEASQQQVLEILKTAFPPEHPEILMQMDTVAQAYDAHGRYAEAASLRQQSLAVRQRVLGFSHVQTLRSMQRLATSLDAAGEHAQATALQLETLETMKTAYGPGDPDVLAQMHAMAAMHERRSEHDQAEKIYLDLLQIQQRVLGAGHAETLATLSGLAETYRHAGRTEEAEALYQQVLDLQRKRTPADAAGLAAAAADLGSLWLQKGLSAKAEPLLRDCLEQCVQQQPEHWLRFNAESLLGGALLQQKKFAEAGPLLQSGYEGLNARADMLAPQNRFRLRSAIERLAQFSDATGNAVQAAQWRQKLAEFDQPRGGSGAPKLSLSLR</sequence>
<evidence type="ECO:0000313" key="3">
    <source>
        <dbReference type="EMBL" id="MFC5457975.1"/>
    </source>
</evidence>
<gene>
    <name evidence="3" type="ORF">ACFQDI_24105</name>
</gene>
<dbReference type="InterPro" id="IPR000719">
    <property type="entry name" value="Prot_kinase_dom"/>
</dbReference>
<dbReference type="InterPro" id="IPR011009">
    <property type="entry name" value="Kinase-like_dom_sf"/>
</dbReference>
<accession>A0ABW0KXP0</accession>
<dbReference type="Pfam" id="PF00069">
    <property type="entry name" value="Pkinase"/>
    <property type="match status" value="1"/>
</dbReference>
<protein>
    <submittedName>
        <fullName evidence="3">Tetratricopeptide repeat protein</fullName>
    </submittedName>
</protein>
<dbReference type="Gene3D" id="1.10.510.10">
    <property type="entry name" value="Transferase(Phosphotransferase) domain 1"/>
    <property type="match status" value="1"/>
</dbReference>
<dbReference type="EMBL" id="JBHSMQ010000014">
    <property type="protein sequence ID" value="MFC5457975.1"/>
    <property type="molecule type" value="Genomic_DNA"/>
</dbReference>
<feature type="domain" description="Protein kinase" evidence="2">
    <location>
        <begin position="84"/>
        <end position="371"/>
    </location>
</feature>
<organism evidence="3 4">
    <name type="scientific">Prosthecobacter fluviatilis</name>
    <dbReference type="NCBI Taxonomy" id="445931"/>
    <lineage>
        <taxon>Bacteria</taxon>
        <taxon>Pseudomonadati</taxon>
        <taxon>Verrucomicrobiota</taxon>
        <taxon>Verrucomicrobiia</taxon>
        <taxon>Verrucomicrobiales</taxon>
        <taxon>Verrucomicrobiaceae</taxon>
        <taxon>Prosthecobacter</taxon>
    </lineage>
</organism>
<dbReference type="SUPFAM" id="SSF56112">
    <property type="entry name" value="Protein kinase-like (PK-like)"/>
    <property type="match status" value="1"/>
</dbReference>
<dbReference type="Proteomes" id="UP001596052">
    <property type="component" value="Unassembled WGS sequence"/>
</dbReference>
<dbReference type="InterPro" id="IPR053137">
    <property type="entry name" value="NLR-like"/>
</dbReference>
<dbReference type="SMART" id="SM00028">
    <property type="entry name" value="TPR"/>
    <property type="match status" value="4"/>
</dbReference>
<evidence type="ECO:0000259" key="2">
    <source>
        <dbReference type="PROSITE" id="PS50011"/>
    </source>
</evidence>
<dbReference type="Pfam" id="PF13424">
    <property type="entry name" value="TPR_12"/>
    <property type="match status" value="5"/>
</dbReference>
<feature type="transmembrane region" description="Helical" evidence="1">
    <location>
        <begin position="400"/>
        <end position="424"/>
    </location>
</feature>
<dbReference type="SUPFAM" id="SSF48452">
    <property type="entry name" value="TPR-like"/>
    <property type="match status" value="4"/>
</dbReference>
<evidence type="ECO:0000256" key="1">
    <source>
        <dbReference type="SAM" id="Phobius"/>
    </source>
</evidence>
<dbReference type="Gene3D" id="1.25.40.10">
    <property type="entry name" value="Tetratricopeptide repeat domain"/>
    <property type="match status" value="3"/>
</dbReference>
<reference evidence="4" key="1">
    <citation type="journal article" date="2019" name="Int. J. Syst. Evol. Microbiol.">
        <title>The Global Catalogue of Microorganisms (GCM) 10K type strain sequencing project: providing services to taxonomists for standard genome sequencing and annotation.</title>
        <authorList>
            <consortium name="The Broad Institute Genomics Platform"/>
            <consortium name="The Broad Institute Genome Sequencing Center for Infectious Disease"/>
            <person name="Wu L."/>
            <person name="Ma J."/>
        </authorList>
    </citation>
    <scope>NUCLEOTIDE SEQUENCE [LARGE SCALE GENOMIC DNA]</scope>
    <source>
        <strain evidence="4">CGMCC 4.1469</strain>
    </source>
</reference>
<keyword evidence="1" id="KW-0472">Membrane</keyword>
<keyword evidence="4" id="KW-1185">Reference proteome</keyword>